<evidence type="ECO:0000256" key="1">
    <source>
        <dbReference type="SAM" id="MobiDB-lite"/>
    </source>
</evidence>
<dbReference type="AlphaFoldDB" id="A0A9P9EUV1"/>
<gene>
    <name evidence="3" type="ORF">B0J13DRAFT_42914</name>
</gene>
<proteinExistence type="predicted"/>
<feature type="region of interest" description="Disordered" evidence="1">
    <location>
        <begin position="51"/>
        <end position="73"/>
    </location>
</feature>
<evidence type="ECO:0000256" key="2">
    <source>
        <dbReference type="SAM" id="Phobius"/>
    </source>
</evidence>
<reference evidence="3" key="1">
    <citation type="journal article" date="2021" name="Nat. Commun.">
        <title>Genetic determinants of endophytism in the Arabidopsis root mycobiome.</title>
        <authorList>
            <person name="Mesny F."/>
            <person name="Miyauchi S."/>
            <person name="Thiergart T."/>
            <person name="Pickel B."/>
            <person name="Atanasova L."/>
            <person name="Karlsson M."/>
            <person name="Huettel B."/>
            <person name="Barry K.W."/>
            <person name="Haridas S."/>
            <person name="Chen C."/>
            <person name="Bauer D."/>
            <person name="Andreopoulos W."/>
            <person name="Pangilinan J."/>
            <person name="LaButti K."/>
            <person name="Riley R."/>
            <person name="Lipzen A."/>
            <person name="Clum A."/>
            <person name="Drula E."/>
            <person name="Henrissat B."/>
            <person name="Kohler A."/>
            <person name="Grigoriev I.V."/>
            <person name="Martin F.M."/>
            <person name="Hacquard S."/>
        </authorList>
    </citation>
    <scope>NUCLEOTIDE SEQUENCE</scope>
    <source>
        <strain evidence="3">MPI-CAGE-AT-0021</strain>
    </source>
</reference>
<protein>
    <submittedName>
        <fullName evidence="3">Uncharacterized protein</fullName>
    </submittedName>
</protein>
<dbReference type="EMBL" id="JAGMUU010000010">
    <property type="protein sequence ID" value="KAH7144355.1"/>
    <property type="molecule type" value="Genomic_DNA"/>
</dbReference>
<feature type="transmembrane region" description="Helical" evidence="2">
    <location>
        <begin position="162"/>
        <end position="180"/>
    </location>
</feature>
<organism evidence="3 4">
    <name type="scientific">Dactylonectria estremocensis</name>
    <dbReference type="NCBI Taxonomy" id="1079267"/>
    <lineage>
        <taxon>Eukaryota</taxon>
        <taxon>Fungi</taxon>
        <taxon>Dikarya</taxon>
        <taxon>Ascomycota</taxon>
        <taxon>Pezizomycotina</taxon>
        <taxon>Sordariomycetes</taxon>
        <taxon>Hypocreomycetidae</taxon>
        <taxon>Hypocreales</taxon>
        <taxon>Nectriaceae</taxon>
        <taxon>Dactylonectria</taxon>
    </lineage>
</organism>
<keyword evidence="2" id="KW-1133">Transmembrane helix</keyword>
<accession>A0A9P9EUV1</accession>
<evidence type="ECO:0000313" key="4">
    <source>
        <dbReference type="Proteomes" id="UP000717696"/>
    </source>
</evidence>
<sequence>MHARGHHWPDRALLIPGLQSFLSSRTGVFLCPPFQDLAPVSPVAPFGLMPMGPWSPPSPSKHQHGRERGDSPAVRTDRKWVRGLVWVLRANQLYTILGKSKLGSPYLRMRCGRSPPPLLPFSFGNLPQPRLTPPSPLTSPHQSFLGVLSLLIFNHHRYSPHLISAFVVIFLYIIIGIPALPSAHSEEKEPARQGGNPATFRAPHARSRPLLTTDSLPSDHYRPTRRLDLSTVDFELVTLFVVVCWRHRIHVSLCGLSGIESAIDAPPFFFCSLDTRIPASLGPSQNKQTGLARIALPRLFLR</sequence>
<name>A0A9P9EUV1_9HYPO</name>
<keyword evidence="2" id="KW-0812">Transmembrane</keyword>
<keyword evidence="4" id="KW-1185">Reference proteome</keyword>
<dbReference type="Proteomes" id="UP000717696">
    <property type="component" value="Unassembled WGS sequence"/>
</dbReference>
<comment type="caution">
    <text evidence="3">The sequence shown here is derived from an EMBL/GenBank/DDBJ whole genome shotgun (WGS) entry which is preliminary data.</text>
</comment>
<evidence type="ECO:0000313" key="3">
    <source>
        <dbReference type="EMBL" id="KAH7144355.1"/>
    </source>
</evidence>
<keyword evidence="2" id="KW-0472">Membrane</keyword>